<reference evidence="3 4" key="1">
    <citation type="journal article" date="2017" name="Int. J. Syst. Evol. Microbiol.">
        <title>Rhodosalinus sediminis gen. nov., sp. nov., isolated from marine saltern.</title>
        <authorList>
            <person name="Guo L.Y."/>
            <person name="Ling S.K."/>
            <person name="Li C.M."/>
            <person name="Chen G.J."/>
            <person name="Du Z.J."/>
        </authorList>
    </citation>
    <scope>NUCLEOTIDE SEQUENCE [LARGE SCALE GENOMIC DNA]</scope>
    <source>
        <strain evidence="3 4">WDN1C137</strain>
    </source>
</reference>
<dbReference type="OrthoDB" id="3295600at2"/>
<feature type="chain" id="PRO_5017590302" evidence="2">
    <location>
        <begin position="25"/>
        <end position="316"/>
    </location>
</feature>
<name>A0A3D9BRD3_9RHOB</name>
<sequence length="316" mass="34983">MTAWRAARLAPVLALLAACTVAPPDSPAPETPERDAPQETRPAPQAGRSEESRALAAHYARLQDDLLARGLLRTDGGGPDTRYGARDLLRNFERIAFYEEYVRGGGLRRAADTSGRLKRWPGPVRVTAEFGASVPPAQRTRDENALRAYTARLARVTGHPITYTEGGSANFHVLFMGEDDRARALRRIRALVPDIDANALGIIRDLPRAVHCLVFAFSEDPGGQRYDQAIAFIRAEHPDLMRRSCIHEEVAQGLGLANDSPRARPSIFNDDDEFALLTSHDEMLLRMLYDPRLEAGMTLDEARPVLRRILAERTGS</sequence>
<dbReference type="AlphaFoldDB" id="A0A3D9BRD3"/>
<evidence type="ECO:0000256" key="1">
    <source>
        <dbReference type="SAM" id="MobiDB-lite"/>
    </source>
</evidence>
<dbReference type="Proteomes" id="UP000257131">
    <property type="component" value="Unassembled WGS sequence"/>
</dbReference>
<dbReference type="InterPro" id="IPR021323">
    <property type="entry name" value="DUF2927"/>
</dbReference>
<evidence type="ECO:0000313" key="3">
    <source>
        <dbReference type="EMBL" id="REC55911.1"/>
    </source>
</evidence>
<keyword evidence="4" id="KW-1185">Reference proteome</keyword>
<dbReference type="Pfam" id="PF11150">
    <property type="entry name" value="DUF2927"/>
    <property type="match status" value="1"/>
</dbReference>
<protein>
    <submittedName>
        <fullName evidence="3">DUF2927 domain-containing protein</fullName>
    </submittedName>
</protein>
<organism evidence="3 4">
    <name type="scientific">Rhodosalinus sediminis</name>
    <dbReference type="NCBI Taxonomy" id="1940533"/>
    <lineage>
        <taxon>Bacteria</taxon>
        <taxon>Pseudomonadati</taxon>
        <taxon>Pseudomonadota</taxon>
        <taxon>Alphaproteobacteria</taxon>
        <taxon>Rhodobacterales</taxon>
        <taxon>Paracoccaceae</taxon>
        <taxon>Rhodosalinus</taxon>
    </lineage>
</organism>
<gene>
    <name evidence="3" type="ORF">DRV84_10815</name>
</gene>
<comment type="caution">
    <text evidence="3">The sequence shown here is derived from an EMBL/GenBank/DDBJ whole genome shotgun (WGS) entry which is preliminary data.</text>
</comment>
<proteinExistence type="predicted"/>
<dbReference type="RefSeq" id="WP_115980406.1">
    <property type="nucleotide sequence ID" value="NZ_QOHR01000015.1"/>
</dbReference>
<dbReference type="EMBL" id="QOHR01000015">
    <property type="protein sequence ID" value="REC55911.1"/>
    <property type="molecule type" value="Genomic_DNA"/>
</dbReference>
<accession>A0A3D9BRD3</accession>
<dbReference type="PROSITE" id="PS51257">
    <property type="entry name" value="PROKAR_LIPOPROTEIN"/>
    <property type="match status" value="1"/>
</dbReference>
<evidence type="ECO:0000256" key="2">
    <source>
        <dbReference type="SAM" id="SignalP"/>
    </source>
</evidence>
<feature type="region of interest" description="Disordered" evidence="1">
    <location>
        <begin position="22"/>
        <end position="53"/>
    </location>
</feature>
<keyword evidence="2" id="KW-0732">Signal</keyword>
<feature type="signal peptide" evidence="2">
    <location>
        <begin position="1"/>
        <end position="24"/>
    </location>
</feature>
<evidence type="ECO:0000313" key="4">
    <source>
        <dbReference type="Proteomes" id="UP000257131"/>
    </source>
</evidence>